<evidence type="ECO:0000313" key="1">
    <source>
        <dbReference type="EMBL" id="GIF03515.1"/>
    </source>
</evidence>
<accession>A0A919N357</accession>
<dbReference type="EMBL" id="BOMW01000012">
    <property type="protein sequence ID" value="GIF03515.1"/>
    <property type="molecule type" value="Genomic_DNA"/>
</dbReference>
<proteinExistence type="predicted"/>
<protein>
    <submittedName>
        <fullName evidence="1">Uncharacterized protein</fullName>
    </submittedName>
</protein>
<keyword evidence="2" id="KW-1185">Reference proteome</keyword>
<gene>
    <name evidence="1" type="ORF">Asi03nite_10530</name>
</gene>
<evidence type="ECO:0000313" key="2">
    <source>
        <dbReference type="Proteomes" id="UP000629619"/>
    </source>
</evidence>
<comment type="caution">
    <text evidence="1">The sequence shown here is derived from an EMBL/GenBank/DDBJ whole genome shotgun (WGS) entry which is preliminary data.</text>
</comment>
<sequence>MGGQVDQRLLVDLLADRIAAGQAHGLVPQLTLVGRDGIDELRWWILVHRWYEVHGEPPTPSSERVGGERKRCGY</sequence>
<name>A0A919N357_9ACTN</name>
<reference evidence="1" key="1">
    <citation type="submission" date="2021-01" db="EMBL/GenBank/DDBJ databases">
        <title>Whole genome shotgun sequence of Actinoplanes siamensis NBRC 109076.</title>
        <authorList>
            <person name="Komaki H."/>
            <person name="Tamura T."/>
        </authorList>
    </citation>
    <scope>NUCLEOTIDE SEQUENCE</scope>
    <source>
        <strain evidence="1">NBRC 109076</strain>
    </source>
</reference>
<organism evidence="1 2">
    <name type="scientific">Actinoplanes siamensis</name>
    <dbReference type="NCBI Taxonomy" id="1223317"/>
    <lineage>
        <taxon>Bacteria</taxon>
        <taxon>Bacillati</taxon>
        <taxon>Actinomycetota</taxon>
        <taxon>Actinomycetes</taxon>
        <taxon>Micromonosporales</taxon>
        <taxon>Micromonosporaceae</taxon>
        <taxon>Actinoplanes</taxon>
    </lineage>
</organism>
<dbReference type="Proteomes" id="UP000629619">
    <property type="component" value="Unassembled WGS sequence"/>
</dbReference>
<dbReference type="AlphaFoldDB" id="A0A919N357"/>